<evidence type="ECO:0000313" key="1">
    <source>
        <dbReference type="EMBL" id="PWK94633.1"/>
    </source>
</evidence>
<dbReference type="Proteomes" id="UP000245981">
    <property type="component" value="Unassembled WGS sequence"/>
</dbReference>
<dbReference type="RefSeq" id="WP_109718038.1">
    <property type="nucleotide sequence ID" value="NZ_QGHF01000010.1"/>
</dbReference>
<gene>
    <name evidence="1" type="ORF">C7431_110129</name>
</gene>
<proteinExistence type="predicted"/>
<dbReference type="EMBL" id="QGHF01000010">
    <property type="protein sequence ID" value="PWK94633.1"/>
    <property type="molecule type" value="Genomic_DNA"/>
</dbReference>
<dbReference type="AlphaFoldDB" id="A0A2V2BD15"/>
<name>A0A2V2BD15_9GAMM</name>
<protein>
    <submittedName>
        <fullName evidence="1">Uncharacterized protein</fullName>
    </submittedName>
</protein>
<organism evidence="1 2">
    <name type="scientific">Pantoea allii</name>
    <dbReference type="NCBI Taxonomy" id="574096"/>
    <lineage>
        <taxon>Bacteria</taxon>
        <taxon>Pseudomonadati</taxon>
        <taxon>Pseudomonadota</taxon>
        <taxon>Gammaproteobacteria</taxon>
        <taxon>Enterobacterales</taxon>
        <taxon>Erwiniaceae</taxon>
        <taxon>Pantoea</taxon>
    </lineage>
</organism>
<evidence type="ECO:0000313" key="2">
    <source>
        <dbReference type="Proteomes" id="UP000245981"/>
    </source>
</evidence>
<comment type="caution">
    <text evidence="1">The sequence shown here is derived from an EMBL/GenBank/DDBJ whole genome shotgun (WGS) entry which is preliminary data.</text>
</comment>
<accession>A0A2V2BD15</accession>
<reference evidence="1 2" key="1">
    <citation type="submission" date="2018-05" db="EMBL/GenBank/DDBJ databases">
        <title>Genomic Encyclopedia of Type Strains, Phase IV (KMG-V): Genome sequencing to study the core and pangenomes of soil and plant-associated prokaryotes.</title>
        <authorList>
            <person name="Whitman W."/>
        </authorList>
    </citation>
    <scope>NUCLEOTIDE SEQUENCE [LARGE SCALE GENOMIC DNA]</scope>
    <source>
        <strain evidence="1 2">PNA 200-10</strain>
    </source>
</reference>
<sequence>MEKIRKNRIPVSGWHMMLVAFVLFQISLTVSGKNIWPFSSHAFFAFNLPDTMETDTLTYYDATGRRLKADASSFMPVEFFKAHRIAEYVMTSKTVSEEDKKRFFLNVFQRAKYSPWGRFDETYPALKIPADFVPVRAEITLDNKTYDFGKYGVAPHVVEAPPLASVKLTSGD</sequence>